<organism evidence="2">
    <name type="scientific">marine metagenome</name>
    <dbReference type="NCBI Taxonomy" id="408172"/>
    <lineage>
        <taxon>unclassified sequences</taxon>
        <taxon>metagenomes</taxon>
        <taxon>ecological metagenomes</taxon>
    </lineage>
</organism>
<accession>A0A382E667</accession>
<protein>
    <submittedName>
        <fullName evidence="2">Uncharacterized protein</fullName>
    </submittedName>
</protein>
<evidence type="ECO:0000256" key="1">
    <source>
        <dbReference type="SAM" id="Phobius"/>
    </source>
</evidence>
<dbReference type="EMBL" id="UINC01042604">
    <property type="protein sequence ID" value="SVB45463.1"/>
    <property type="molecule type" value="Genomic_DNA"/>
</dbReference>
<sequence length="50" mass="5361">MGIGGIMFLWGVLWELDSDGPSGSSFLCLIGFLVGVIGWLVRGHVNVLLE</sequence>
<name>A0A382E667_9ZZZZ</name>
<dbReference type="AlphaFoldDB" id="A0A382E667"/>
<evidence type="ECO:0000313" key="2">
    <source>
        <dbReference type="EMBL" id="SVB45463.1"/>
    </source>
</evidence>
<gene>
    <name evidence="2" type="ORF">METZ01_LOCUS198317</name>
</gene>
<feature type="transmembrane region" description="Helical" evidence="1">
    <location>
        <begin position="20"/>
        <end position="41"/>
    </location>
</feature>
<proteinExistence type="predicted"/>
<keyword evidence="1" id="KW-1133">Transmembrane helix</keyword>
<keyword evidence="1" id="KW-0812">Transmembrane</keyword>
<reference evidence="2" key="1">
    <citation type="submission" date="2018-05" db="EMBL/GenBank/DDBJ databases">
        <authorList>
            <person name="Lanie J.A."/>
            <person name="Ng W.-L."/>
            <person name="Kazmierczak K.M."/>
            <person name="Andrzejewski T.M."/>
            <person name="Davidsen T.M."/>
            <person name="Wayne K.J."/>
            <person name="Tettelin H."/>
            <person name="Glass J.I."/>
            <person name="Rusch D."/>
            <person name="Podicherti R."/>
            <person name="Tsui H.-C.T."/>
            <person name="Winkler M.E."/>
        </authorList>
    </citation>
    <scope>NUCLEOTIDE SEQUENCE</scope>
</reference>
<keyword evidence="1" id="KW-0472">Membrane</keyword>